<reference evidence="2 3" key="1">
    <citation type="submission" date="2023-03" db="EMBL/GenBank/DDBJ databases">
        <title>Genome insight into feeding habits of ladybird beetles.</title>
        <authorList>
            <person name="Li H.-S."/>
            <person name="Huang Y.-H."/>
            <person name="Pang H."/>
        </authorList>
    </citation>
    <scope>NUCLEOTIDE SEQUENCE [LARGE SCALE GENOMIC DNA]</scope>
    <source>
        <strain evidence="2">SYSU_2023b</strain>
        <tissue evidence="2">Whole body</tissue>
    </source>
</reference>
<dbReference type="EMBL" id="JARQZJ010000045">
    <property type="protein sequence ID" value="KAK9878047.1"/>
    <property type="molecule type" value="Genomic_DNA"/>
</dbReference>
<accession>A0AAW1UBF1</accession>
<feature type="compositionally biased region" description="Basic and acidic residues" evidence="1">
    <location>
        <begin position="476"/>
        <end position="486"/>
    </location>
</feature>
<comment type="caution">
    <text evidence="2">The sequence shown here is derived from an EMBL/GenBank/DDBJ whole genome shotgun (WGS) entry which is preliminary data.</text>
</comment>
<dbReference type="Proteomes" id="UP001431783">
    <property type="component" value="Unassembled WGS sequence"/>
</dbReference>
<feature type="compositionally biased region" description="Basic and acidic residues" evidence="1">
    <location>
        <begin position="215"/>
        <end position="239"/>
    </location>
</feature>
<evidence type="ECO:0000313" key="3">
    <source>
        <dbReference type="Proteomes" id="UP001431783"/>
    </source>
</evidence>
<proteinExistence type="predicted"/>
<sequence>MREEVENFEKSRLPFTDTIDTSFRVETEIDHPEGNEAVEKITKRIIISEKLIEKPRSSASNTATYIDTADMIKVALTDSVGYQQGELISKSTSDLIDSEYVNRGTRDVMNISDKLPINRKSTSEEKLECIQAEYVHNMKDPELCKGDVIEDVSPLEKKIRIISNNSEEKITDLDESLPKTLIEIPDDKTQTNFDKKIISCVVSEAIKEQMTGNEDESHSKKQEHVDVLSSEDSRSEKKISVTKLGDKDFQPQDISETIHVTENFVKALDIQFHPEKSIFSKDETIASAESTDMEKQIMQIPLPIGQNKETCSVNDNDENLLVNFGSNFHETLQNTYQVESGIHEINKDDKRINSSPRKPLFRLESDEDELVTKVKEFGSYETNISEITSDCPTNLKEGNTKLILDNKVVVDSKSDVEIIEDKLRDLGKALDALEKLSEVKSDDKNEQLEQKKLRRVERKFERMASETLEPSTNNETEVKTPNSRETDRYQQLVSHLSTDEVISLESDYNNLWDEYTFSKSDEWDSKTPESQADVLELPQGRC</sequence>
<gene>
    <name evidence="2" type="ORF">WA026_020675</name>
</gene>
<evidence type="ECO:0000313" key="2">
    <source>
        <dbReference type="EMBL" id="KAK9878047.1"/>
    </source>
</evidence>
<protein>
    <submittedName>
        <fullName evidence="2">Uncharacterized protein</fullName>
    </submittedName>
</protein>
<organism evidence="2 3">
    <name type="scientific">Henosepilachna vigintioctopunctata</name>
    <dbReference type="NCBI Taxonomy" id="420089"/>
    <lineage>
        <taxon>Eukaryota</taxon>
        <taxon>Metazoa</taxon>
        <taxon>Ecdysozoa</taxon>
        <taxon>Arthropoda</taxon>
        <taxon>Hexapoda</taxon>
        <taxon>Insecta</taxon>
        <taxon>Pterygota</taxon>
        <taxon>Neoptera</taxon>
        <taxon>Endopterygota</taxon>
        <taxon>Coleoptera</taxon>
        <taxon>Polyphaga</taxon>
        <taxon>Cucujiformia</taxon>
        <taxon>Coccinelloidea</taxon>
        <taxon>Coccinellidae</taxon>
        <taxon>Epilachninae</taxon>
        <taxon>Epilachnini</taxon>
        <taxon>Henosepilachna</taxon>
    </lineage>
</organism>
<evidence type="ECO:0000256" key="1">
    <source>
        <dbReference type="SAM" id="MobiDB-lite"/>
    </source>
</evidence>
<name>A0AAW1UBF1_9CUCU</name>
<dbReference type="AlphaFoldDB" id="A0AAW1UBF1"/>
<feature type="region of interest" description="Disordered" evidence="1">
    <location>
        <begin position="209"/>
        <end position="239"/>
    </location>
</feature>
<keyword evidence="3" id="KW-1185">Reference proteome</keyword>
<feature type="region of interest" description="Disordered" evidence="1">
    <location>
        <begin position="519"/>
        <end position="542"/>
    </location>
</feature>
<feature type="region of interest" description="Disordered" evidence="1">
    <location>
        <begin position="463"/>
        <end position="486"/>
    </location>
</feature>